<dbReference type="Pfam" id="PF02754">
    <property type="entry name" value="CCG"/>
    <property type="match status" value="2"/>
</dbReference>
<dbReference type="AlphaFoldDB" id="T1BII4"/>
<name>T1BII4_9ZZZZ</name>
<dbReference type="InterPro" id="IPR004017">
    <property type="entry name" value="Cys_rich_dom"/>
</dbReference>
<dbReference type="EMBL" id="AUZY01002204">
    <property type="protein sequence ID" value="EQD72766.1"/>
    <property type="molecule type" value="Genomic_DNA"/>
</dbReference>
<reference evidence="3" key="1">
    <citation type="submission" date="2013-08" db="EMBL/GenBank/DDBJ databases">
        <authorList>
            <person name="Mendez C."/>
            <person name="Richter M."/>
            <person name="Ferrer M."/>
            <person name="Sanchez J."/>
        </authorList>
    </citation>
    <scope>NUCLEOTIDE SEQUENCE</scope>
</reference>
<keyword evidence="1" id="KW-0560">Oxidoreductase</keyword>
<dbReference type="InterPro" id="IPR051278">
    <property type="entry name" value="HdrB/HdrD_reductase"/>
</dbReference>
<evidence type="ECO:0000259" key="2">
    <source>
        <dbReference type="Pfam" id="PF02754"/>
    </source>
</evidence>
<protein>
    <submittedName>
        <fullName evidence="3">Succinate dehydrogenase subunit C</fullName>
    </submittedName>
</protein>
<gene>
    <name evidence="3" type="ORF">B1B_03574</name>
</gene>
<accession>T1BII4</accession>
<evidence type="ECO:0000256" key="1">
    <source>
        <dbReference type="ARBA" id="ARBA00023002"/>
    </source>
</evidence>
<dbReference type="PANTHER" id="PTHR42947">
    <property type="entry name" value="COB--COM HETERODISULFIDE REDUCTASE SUBUNIT B 1"/>
    <property type="match status" value="1"/>
</dbReference>
<sequence>MIDRADGRGPSDGVPAYYPGCSMDGLGKAYEVSCQLVLDRLGLTMDRIVDYNCCGATEVKNLSQDVSLALPARNLAMARSMGRHEVIAACNGCVYSLTRANDAIADELTRTRINSHLEKGGSPAYDGEANVQHVLEFIHNRAGVERIRTMVRRPLEGLKVAPYYGCLYSRPKRYTGVGTTPGTDNPEHPFFLDELLGACGATVLREYPAKTICCGGGHALSDLDVSVAFSASVMNEAKRVGADLVATICPLGQINIENNLDRIRQAYGEEVLVPVTYFTQLMALALGASVREARLKDNFSRPDRFLRARGFP</sequence>
<dbReference type="GO" id="GO:0016491">
    <property type="term" value="F:oxidoreductase activity"/>
    <property type="evidence" value="ECO:0007669"/>
    <property type="project" value="UniProtKB-KW"/>
</dbReference>
<comment type="caution">
    <text evidence="3">The sequence shown here is derived from an EMBL/GenBank/DDBJ whole genome shotgun (WGS) entry which is preliminary data.</text>
</comment>
<evidence type="ECO:0000313" key="3">
    <source>
        <dbReference type="EMBL" id="EQD72766.1"/>
    </source>
</evidence>
<feature type="domain" description="Cysteine-rich" evidence="2">
    <location>
        <begin position="16"/>
        <end position="97"/>
    </location>
</feature>
<feature type="domain" description="Cysteine-rich" evidence="2">
    <location>
        <begin position="162"/>
        <end position="251"/>
    </location>
</feature>
<reference evidence="3" key="2">
    <citation type="journal article" date="2014" name="ISME J.">
        <title>Microbial stratification in low pH oxic and suboxic macroscopic growths along an acid mine drainage.</title>
        <authorList>
            <person name="Mendez-Garcia C."/>
            <person name="Mesa V."/>
            <person name="Sprenger R.R."/>
            <person name="Richter M."/>
            <person name="Diez M.S."/>
            <person name="Solano J."/>
            <person name="Bargiela R."/>
            <person name="Golyshina O.V."/>
            <person name="Manteca A."/>
            <person name="Ramos J.L."/>
            <person name="Gallego J.R."/>
            <person name="Llorente I."/>
            <person name="Martins Dos Santos V.A."/>
            <person name="Jensen O.N."/>
            <person name="Pelaez A.I."/>
            <person name="Sanchez J."/>
            <person name="Ferrer M."/>
        </authorList>
    </citation>
    <scope>NUCLEOTIDE SEQUENCE</scope>
</reference>
<proteinExistence type="predicted"/>
<dbReference type="PANTHER" id="PTHR42947:SF1">
    <property type="entry name" value="COB--COM HETERODISULFIDE REDUCTASE SUBUNIT B 1"/>
    <property type="match status" value="1"/>
</dbReference>
<dbReference type="Gene3D" id="1.20.1050.140">
    <property type="match status" value="1"/>
</dbReference>
<organism evidence="3">
    <name type="scientific">mine drainage metagenome</name>
    <dbReference type="NCBI Taxonomy" id="410659"/>
    <lineage>
        <taxon>unclassified sequences</taxon>
        <taxon>metagenomes</taxon>
        <taxon>ecological metagenomes</taxon>
    </lineage>
</organism>